<evidence type="ECO:0000313" key="2">
    <source>
        <dbReference type="EMBL" id="QEM03067.1"/>
    </source>
</evidence>
<keyword evidence="1" id="KW-0732">Signal</keyword>
<dbReference type="Pfam" id="PF13715">
    <property type="entry name" value="CarbopepD_reg_2"/>
    <property type="match status" value="1"/>
</dbReference>
<dbReference type="AlphaFoldDB" id="A0AAE6MHD5"/>
<evidence type="ECO:0000313" key="3">
    <source>
        <dbReference type="EMBL" id="QTE48184.1"/>
    </source>
</evidence>
<dbReference type="SUPFAM" id="SSF49464">
    <property type="entry name" value="Carboxypeptidase regulatory domain-like"/>
    <property type="match status" value="1"/>
</dbReference>
<evidence type="ECO:0000313" key="5">
    <source>
        <dbReference type="Proteomes" id="UP000663940"/>
    </source>
</evidence>
<keyword evidence="2" id="KW-0121">Carboxypeptidase</keyword>
<evidence type="ECO:0000256" key="1">
    <source>
        <dbReference type="SAM" id="SignalP"/>
    </source>
</evidence>
<sequence length="558" mass="63114">MKTYSLIIFLIFYSFATFAQNVKVQGTVRDADSKRSLAGVSIFSGNNGGTSDSTGNFSFTTELRGLKQNGLTFTYIGYKKSITPYSISNLYNIELQATYEELREVKIWGSGLSILTKAIDAIPRNYPDKYSQSTGFIRLQYLRNNSDYFNSDAIIQIYTPPVKNKKSSTVRILQNRIDTITDKSLIFIKWIGGYLSPVHADIIHNNEPFIDKRKIKNYRYQLMGKVLYHSKPSYVINFSQSDSTSKQKATGGTLFIDTATYAITGADISYYNLTKYGTLPKSKLQYHVLYQEKNGKWYLKESFMKGNTIYKQENPTTIANYTATKIDTVGINSFSYDETIQEQDVTQLLNKPGNPSRLETIDEALKQTERYNELTKPPQLDTIRVKNATNSKKGSNWLNYFTGDNFHYSLSFVKFPLKLSESMASKSSFVNYGFQIGTYFRIYKGLFFDFEGSGNTGTDNVVLSLYAFHLAYDVDVVSVGRSLTLSPFVGYDLLSINEKDEKIKDRANYLVYGIKGSFEITHHVSIFASIGKSNFSLTGGSHFISTNFNPAVGVLIKR</sequence>
<dbReference type="InterPro" id="IPR008969">
    <property type="entry name" value="CarboxyPept-like_regulatory"/>
</dbReference>
<dbReference type="GO" id="GO:0004180">
    <property type="term" value="F:carboxypeptidase activity"/>
    <property type="evidence" value="ECO:0007669"/>
    <property type="project" value="UniProtKB-KW"/>
</dbReference>
<reference evidence="2 4" key="1">
    <citation type="submission" date="2019-08" db="EMBL/GenBank/DDBJ databases">
        <title>Comparative genome analysis confer to the adaptation heavy metal polluted environment.</title>
        <authorList>
            <person name="Li Y."/>
        </authorList>
    </citation>
    <scope>NUCLEOTIDE SEQUENCE [LARGE SCALE GENOMIC DNA]</scope>
    <source>
        <strain evidence="2 4">P2</strain>
    </source>
</reference>
<dbReference type="RefSeq" id="WP_112656746.1">
    <property type="nucleotide sequence ID" value="NZ_CP043451.1"/>
</dbReference>
<accession>A0AAE6MHD5</accession>
<protein>
    <submittedName>
        <fullName evidence="2">Carboxypeptidase-like regulatory domain-containing protein</fullName>
    </submittedName>
</protein>
<keyword evidence="2" id="KW-0645">Protease</keyword>
<keyword evidence="5" id="KW-1185">Reference proteome</keyword>
<reference evidence="3 5" key="2">
    <citation type="submission" date="2021-03" db="EMBL/GenBank/DDBJ databases">
        <title>Mucilaginibacter strains isolated from gold and copper mining confer multi heavy-metal resistance.</title>
        <authorList>
            <person name="Li Y."/>
        </authorList>
    </citation>
    <scope>NUCLEOTIDE SEQUENCE [LARGE SCALE GENOMIC DNA]</scope>
    <source>
        <strain evidence="3 5">P2-4</strain>
    </source>
</reference>
<name>A0AAE6MHD5_9SPHI</name>
<dbReference type="EMBL" id="CP071880">
    <property type="protein sequence ID" value="QTE48184.1"/>
    <property type="molecule type" value="Genomic_DNA"/>
</dbReference>
<keyword evidence="2" id="KW-0378">Hydrolase</keyword>
<gene>
    <name evidence="2" type="ORF">DIU31_005855</name>
    <name evidence="3" type="ORF">J3L21_21865</name>
</gene>
<proteinExistence type="predicted"/>
<evidence type="ECO:0000313" key="4">
    <source>
        <dbReference type="Proteomes" id="UP000250557"/>
    </source>
</evidence>
<dbReference type="Proteomes" id="UP000663940">
    <property type="component" value="Chromosome"/>
</dbReference>
<dbReference type="EMBL" id="CP043451">
    <property type="protein sequence ID" value="QEM03067.1"/>
    <property type="molecule type" value="Genomic_DNA"/>
</dbReference>
<feature type="signal peptide" evidence="1">
    <location>
        <begin position="1"/>
        <end position="19"/>
    </location>
</feature>
<dbReference type="Proteomes" id="UP000250557">
    <property type="component" value="Chromosome"/>
</dbReference>
<organism evidence="2 4">
    <name type="scientific">Mucilaginibacter rubeus</name>
    <dbReference type="NCBI Taxonomy" id="2027860"/>
    <lineage>
        <taxon>Bacteria</taxon>
        <taxon>Pseudomonadati</taxon>
        <taxon>Bacteroidota</taxon>
        <taxon>Sphingobacteriia</taxon>
        <taxon>Sphingobacteriales</taxon>
        <taxon>Sphingobacteriaceae</taxon>
        <taxon>Mucilaginibacter</taxon>
    </lineage>
</organism>
<feature type="chain" id="PRO_5041925839" evidence="1">
    <location>
        <begin position="20"/>
        <end position="558"/>
    </location>
</feature>